<dbReference type="OrthoDB" id="3963192at2759"/>
<dbReference type="KEGG" id="npa:UCRNP2_8067"/>
<evidence type="ECO:0000313" key="3">
    <source>
        <dbReference type="Proteomes" id="UP000013521"/>
    </source>
</evidence>
<feature type="compositionally biased region" description="Acidic residues" evidence="1">
    <location>
        <begin position="63"/>
        <end position="86"/>
    </location>
</feature>
<feature type="region of interest" description="Disordered" evidence="1">
    <location>
        <begin position="55"/>
        <end position="94"/>
    </location>
</feature>
<name>R1EBP3_BOTPV</name>
<dbReference type="AlphaFoldDB" id="R1EBP3"/>
<dbReference type="InterPro" id="IPR036291">
    <property type="entry name" value="NAD(P)-bd_dom_sf"/>
</dbReference>
<dbReference type="SUPFAM" id="SSF51735">
    <property type="entry name" value="NAD(P)-binding Rossmann-fold domains"/>
    <property type="match status" value="1"/>
</dbReference>
<gene>
    <name evidence="2" type="ORF">UCRNP2_8067</name>
</gene>
<dbReference type="Proteomes" id="UP000013521">
    <property type="component" value="Unassembled WGS sequence"/>
</dbReference>
<dbReference type="eggNOG" id="ENOG502QQVE">
    <property type="taxonomic scope" value="Eukaryota"/>
</dbReference>
<sequence>MFVSVSNAPRAAPSPTRPHKTWTFLGSPDCNTPPPEELLESFFLLSESCSTGPFSDEAYFEAPESDESSLEDGASDSGSDSDDGECDFWLSDPPLPKSSPGGQDLYFDDAELFFDSACPSPTTTKPSTPTTPTVAVLGLTPAGIRTATLFSSASCHVLAYDASSALVSRVATAHASSHPTITFTSSARLLASASHFLVCGAAAATPAALLRTVGMHARPGATVVLEGGALAVGTTRTLLANLVRYQGLLGGASPAGGSGHQDSSSCSPRIVAGLCPAALASIHALYARAHPALLTVATPEDAEREALRRAARRTPAAVADAAMQALLSSPKRLAATCRPNVLVVGGMGGLAASGGNSSSGAMAPGCAAARRLAKTWGAAVVWVDPAVAAAAVPWAPKLEEGVWSVEGLSAAFDLIVIAGRRPGWNFGVLDRLDGDVEVRWCCE</sequence>
<dbReference type="Gene3D" id="3.40.50.720">
    <property type="entry name" value="NAD(P)-binding Rossmann-like Domain"/>
    <property type="match status" value="1"/>
</dbReference>
<evidence type="ECO:0000256" key="1">
    <source>
        <dbReference type="SAM" id="MobiDB-lite"/>
    </source>
</evidence>
<reference evidence="3" key="1">
    <citation type="journal article" date="2013" name="Genome Announc.">
        <title>Draft genome sequence of Neofusicoccum parvum isolate UCR-NP2, a fungal vascular pathogen associated with grapevine cankers.</title>
        <authorList>
            <person name="Blanco-Ulate B."/>
            <person name="Rolshausen P."/>
            <person name="Cantu D."/>
        </authorList>
    </citation>
    <scope>NUCLEOTIDE SEQUENCE [LARGE SCALE GENOMIC DNA]</scope>
    <source>
        <strain evidence="3">UCR-NP2</strain>
    </source>
</reference>
<evidence type="ECO:0000313" key="2">
    <source>
        <dbReference type="EMBL" id="EOD45208.1"/>
    </source>
</evidence>
<proteinExistence type="predicted"/>
<organism evidence="2 3">
    <name type="scientific">Botryosphaeria parva (strain UCR-NP2)</name>
    <name type="common">Grapevine canker fungus</name>
    <name type="synonym">Neofusicoccum parvum</name>
    <dbReference type="NCBI Taxonomy" id="1287680"/>
    <lineage>
        <taxon>Eukaryota</taxon>
        <taxon>Fungi</taxon>
        <taxon>Dikarya</taxon>
        <taxon>Ascomycota</taxon>
        <taxon>Pezizomycotina</taxon>
        <taxon>Dothideomycetes</taxon>
        <taxon>Dothideomycetes incertae sedis</taxon>
        <taxon>Botryosphaeriales</taxon>
        <taxon>Botryosphaeriaceae</taxon>
        <taxon>Neofusicoccum</taxon>
    </lineage>
</organism>
<feature type="region of interest" description="Disordered" evidence="1">
    <location>
        <begin position="1"/>
        <end position="30"/>
    </location>
</feature>
<accession>R1EBP3</accession>
<dbReference type="EMBL" id="KB916633">
    <property type="protein sequence ID" value="EOD45208.1"/>
    <property type="molecule type" value="Genomic_DNA"/>
</dbReference>
<dbReference type="STRING" id="1287680.R1EBP3"/>
<protein>
    <submittedName>
        <fullName evidence="2">Putative udp-glucose dehydrogenase udp-mannac protein</fullName>
    </submittedName>
</protein>
<dbReference type="HOGENOM" id="CLU_618196_0_0_1"/>